<name>A0ABY4CXS6_9BACT</name>
<gene>
    <name evidence="2" type="ORF">MTX78_16935</name>
</gene>
<evidence type="ECO:0000256" key="1">
    <source>
        <dbReference type="SAM" id="MobiDB-lite"/>
    </source>
</evidence>
<feature type="compositionally biased region" description="Basic and acidic residues" evidence="1">
    <location>
        <begin position="1"/>
        <end position="10"/>
    </location>
</feature>
<organism evidence="2 3">
    <name type="scientific">Hymenobacter tibetensis</name>
    <dbReference type="NCBI Taxonomy" id="497967"/>
    <lineage>
        <taxon>Bacteria</taxon>
        <taxon>Pseudomonadati</taxon>
        <taxon>Bacteroidota</taxon>
        <taxon>Cytophagia</taxon>
        <taxon>Cytophagales</taxon>
        <taxon>Hymenobacteraceae</taxon>
        <taxon>Hymenobacter</taxon>
    </lineage>
</organism>
<dbReference type="Proteomes" id="UP000831113">
    <property type="component" value="Chromosome"/>
</dbReference>
<accession>A0ABY4CXS6</accession>
<feature type="compositionally biased region" description="Basic and acidic residues" evidence="1">
    <location>
        <begin position="36"/>
        <end position="46"/>
    </location>
</feature>
<reference evidence="2 3" key="1">
    <citation type="submission" date="2022-03" db="EMBL/GenBank/DDBJ databases">
        <title>Hymenobactersp. isolated from the air.</title>
        <authorList>
            <person name="Won M."/>
            <person name="Kwon S.-W."/>
        </authorList>
    </citation>
    <scope>NUCLEOTIDE SEQUENCE [LARGE SCALE GENOMIC DNA]</scope>
    <source>
        <strain evidence="2 3">KACC 21982</strain>
    </source>
</reference>
<feature type="region of interest" description="Disordered" evidence="1">
    <location>
        <begin position="1"/>
        <end position="46"/>
    </location>
</feature>
<evidence type="ECO:0000313" key="3">
    <source>
        <dbReference type="Proteomes" id="UP000831113"/>
    </source>
</evidence>
<feature type="compositionally biased region" description="Polar residues" evidence="1">
    <location>
        <begin position="13"/>
        <end position="34"/>
    </location>
</feature>
<protein>
    <submittedName>
        <fullName evidence="2">Uncharacterized protein</fullName>
    </submittedName>
</protein>
<keyword evidence="3" id="KW-1185">Reference proteome</keyword>
<sequence length="46" mass="5151">MHPYAVDKHPRQIHQTLNTTVLQQVPDTGRQPVSTLEEKNAVDDAA</sequence>
<dbReference type="EMBL" id="CP094669">
    <property type="protein sequence ID" value="UOG73799.1"/>
    <property type="molecule type" value="Genomic_DNA"/>
</dbReference>
<proteinExistence type="predicted"/>
<dbReference type="RefSeq" id="WP_243796743.1">
    <property type="nucleotide sequence ID" value="NZ_CP094669.1"/>
</dbReference>
<evidence type="ECO:0000313" key="2">
    <source>
        <dbReference type="EMBL" id="UOG73799.1"/>
    </source>
</evidence>